<dbReference type="EMBL" id="JARKIK010000098">
    <property type="protein sequence ID" value="KAK8721886.1"/>
    <property type="molecule type" value="Genomic_DNA"/>
</dbReference>
<sequence>GVEYTIPPLWKRLIAEVIDFLLLFAIKLAVTFAAVDAFDLLSDIEKYDFENLGADIMSDYKMALDMTSEILVLELIHRIGTCVFEVGSCSCPVSSEELLAHVPLSYLLHAVFLPT</sequence>
<dbReference type="InterPro" id="IPR039871">
    <property type="entry name" value="FAM8A1"/>
</dbReference>
<evidence type="ECO:0000313" key="2">
    <source>
        <dbReference type="EMBL" id="KAK8721886.1"/>
    </source>
</evidence>
<keyword evidence="1" id="KW-1133">Transmembrane helix</keyword>
<dbReference type="AlphaFoldDB" id="A0AAW0VYC5"/>
<dbReference type="Proteomes" id="UP001445076">
    <property type="component" value="Unassembled WGS sequence"/>
</dbReference>
<evidence type="ECO:0000256" key="1">
    <source>
        <dbReference type="SAM" id="Phobius"/>
    </source>
</evidence>
<name>A0AAW0VYC5_CHEQU</name>
<dbReference type="PANTHER" id="PTHR13659:SF5">
    <property type="entry name" value="PROTEIN FAM8A1"/>
    <property type="match status" value="1"/>
</dbReference>
<reference evidence="2 3" key="1">
    <citation type="journal article" date="2024" name="BMC Genomics">
        <title>Genome assembly of redclaw crayfish (Cherax quadricarinatus) provides insights into its immune adaptation and hypoxia tolerance.</title>
        <authorList>
            <person name="Liu Z."/>
            <person name="Zheng J."/>
            <person name="Li H."/>
            <person name="Fang K."/>
            <person name="Wang S."/>
            <person name="He J."/>
            <person name="Zhou D."/>
            <person name="Weng S."/>
            <person name="Chi M."/>
            <person name="Gu Z."/>
            <person name="He J."/>
            <person name="Li F."/>
            <person name="Wang M."/>
        </authorList>
    </citation>
    <scope>NUCLEOTIDE SEQUENCE [LARGE SCALE GENOMIC DNA]</scope>
    <source>
        <strain evidence="2">ZL_2023a</strain>
    </source>
</reference>
<gene>
    <name evidence="2" type="ORF">OTU49_012619</name>
</gene>
<keyword evidence="1" id="KW-0472">Membrane</keyword>
<organism evidence="2 3">
    <name type="scientific">Cherax quadricarinatus</name>
    <name type="common">Australian red claw crayfish</name>
    <dbReference type="NCBI Taxonomy" id="27406"/>
    <lineage>
        <taxon>Eukaryota</taxon>
        <taxon>Metazoa</taxon>
        <taxon>Ecdysozoa</taxon>
        <taxon>Arthropoda</taxon>
        <taxon>Crustacea</taxon>
        <taxon>Multicrustacea</taxon>
        <taxon>Malacostraca</taxon>
        <taxon>Eumalacostraca</taxon>
        <taxon>Eucarida</taxon>
        <taxon>Decapoda</taxon>
        <taxon>Pleocyemata</taxon>
        <taxon>Astacidea</taxon>
        <taxon>Parastacoidea</taxon>
        <taxon>Parastacidae</taxon>
        <taxon>Cherax</taxon>
    </lineage>
</organism>
<keyword evidence="1" id="KW-0812">Transmembrane</keyword>
<accession>A0AAW0VYC5</accession>
<dbReference type="PANTHER" id="PTHR13659">
    <property type="entry name" value="AUTOSOMAL HIGHLY CONSERVED PROTEIN"/>
    <property type="match status" value="1"/>
</dbReference>
<feature type="transmembrane region" description="Helical" evidence="1">
    <location>
        <begin position="20"/>
        <end position="41"/>
    </location>
</feature>
<keyword evidence="3" id="KW-1185">Reference proteome</keyword>
<protein>
    <submittedName>
        <fullName evidence="2">Uncharacterized protein</fullName>
    </submittedName>
</protein>
<feature type="non-terminal residue" evidence="2">
    <location>
        <position position="1"/>
    </location>
</feature>
<evidence type="ECO:0000313" key="3">
    <source>
        <dbReference type="Proteomes" id="UP001445076"/>
    </source>
</evidence>
<proteinExistence type="predicted"/>
<comment type="caution">
    <text evidence="2">The sequence shown here is derived from an EMBL/GenBank/DDBJ whole genome shotgun (WGS) entry which is preliminary data.</text>
</comment>